<proteinExistence type="predicted"/>
<feature type="transmembrane region" description="Helical" evidence="1">
    <location>
        <begin position="78"/>
        <end position="97"/>
    </location>
</feature>
<accession>A0A6M0RB81</accession>
<dbReference type="Proteomes" id="UP000473885">
    <property type="component" value="Unassembled WGS sequence"/>
</dbReference>
<keyword evidence="1" id="KW-0812">Transmembrane</keyword>
<dbReference type="OrthoDB" id="9815422at2"/>
<dbReference type="RefSeq" id="WP_050608066.1">
    <property type="nucleotide sequence ID" value="NZ_CABKUB010000006.1"/>
</dbReference>
<keyword evidence="3" id="KW-1185">Reference proteome</keyword>
<organism evidence="2 3">
    <name type="scientific">Clostridium niameyense</name>
    <dbReference type="NCBI Taxonomy" id="1622073"/>
    <lineage>
        <taxon>Bacteria</taxon>
        <taxon>Bacillati</taxon>
        <taxon>Bacillota</taxon>
        <taxon>Clostridia</taxon>
        <taxon>Eubacteriales</taxon>
        <taxon>Clostridiaceae</taxon>
        <taxon>Clostridium</taxon>
    </lineage>
</organism>
<evidence type="ECO:0000313" key="2">
    <source>
        <dbReference type="EMBL" id="NEZ47486.1"/>
    </source>
</evidence>
<dbReference type="Pfam" id="PF12822">
    <property type="entry name" value="ECF_trnsprt"/>
    <property type="match status" value="1"/>
</dbReference>
<dbReference type="AlphaFoldDB" id="A0A6M0RB81"/>
<keyword evidence="1" id="KW-0472">Membrane</keyword>
<reference evidence="2 3" key="1">
    <citation type="submission" date="2019-04" db="EMBL/GenBank/DDBJ databases">
        <title>Genome sequencing of Clostridium botulinum Groups I-IV and Clostridium butyricum.</title>
        <authorList>
            <person name="Brunt J."/>
            <person name="Van Vliet A.H.M."/>
            <person name="Stringer S.C."/>
            <person name="Carter A.T."/>
            <person name="Peck M.W."/>
        </authorList>
    </citation>
    <scope>NUCLEOTIDE SEQUENCE [LARGE SCALE GENOMIC DNA]</scope>
    <source>
        <strain evidence="2 3">IFR 18/094</strain>
    </source>
</reference>
<dbReference type="GO" id="GO:0022857">
    <property type="term" value="F:transmembrane transporter activity"/>
    <property type="evidence" value="ECO:0007669"/>
    <property type="project" value="InterPro"/>
</dbReference>
<dbReference type="EMBL" id="SXDP01000008">
    <property type="protein sequence ID" value="NEZ47486.1"/>
    <property type="molecule type" value="Genomic_DNA"/>
</dbReference>
<sequence>MNKNSKVQQMVRAALLIALGLLFPYLFHTIKNAGQVFLPMHIPILIGGFILEPHFALAVGILTPLLSHIFTGMPPIPFVYVMILELLTYGLVISILYNKSKMGMYPSLIIGMLSGRVVNILCNYLILHLIMSKPFKLKFVIAGLFVKGLPGIIIQLILIPILVKVLQKSSSGKVESM</sequence>
<gene>
    <name evidence="2" type="ORF">FDF74_09810</name>
</gene>
<feature type="transmembrane region" description="Helical" evidence="1">
    <location>
        <begin position="139"/>
        <end position="163"/>
    </location>
</feature>
<feature type="transmembrane region" description="Helical" evidence="1">
    <location>
        <begin position="12"/>
        <end position="30"/>
    </location>
</feature>
<keyword evidence="1" id="KW-1133">Transmembrane helix</keyword>
<evidence type="ECO:0000256" key="1">
    <source>
        <dbReference type="SAM" id="Phobius"/>
    </source>
</evidence>
<dbReference type="InterPro" id="IPR024529">
    <property type="entry name" value="ECF_trnsprt_substrate-spec"/>
</dbReference>
<feature type="transmembrane region" description="Helical" evidence="1">
    <location>
        <begin position="103"/>
        <end position="127"/>
    </location>
</feature>
<feature type="transmembrane region" description="Helical" evidence="1">
    <location>
        <begin position="42"/>
        <end position="66"/>
    </location>
</feature>
<evidence type="ECO:0000313" key="3">
    <source>
        <dbReference type="Proteomes" id="UP000473885"/>
    </source>
</evidence>
<dbReference type="Gene3D" id="1.10.1760.20">
    <property type="match status" value="1"/>
</dbReference>
<protein>
    <submittedName>
        <fullName evidence="2">ECF transporter S component</fullName>
    </submittedName>
</protein>
<name>A0A6M0RB81_9CLOT</name>
<comment type="caution">
    <text evidence="2">The sequence shown here is derived from an EMBL/GenBank/DDBJ whole genome shotgun (WGS) entry which is preliminary data.</text>
</comment>